<gene>
    <name evidence="2" type="ORF">RM50_10215</name>
</gene>
<feature type="compositionally biased region" description="Basic and acidic residues" evidence="1">
    <location>
        <begin position="66"/>
        <end position="88"/>
    </location>
</feature>
<name>A0A0B4D064_PSEPS</name>
<organism evidence="2 3">
    <name type="scientific">Pseudarthrobacter phenanthrenivorans</name>
    <name type="common">Arthrobacter phenanthrenivorans</name>
    <dbReference type="NCBI Taxonomy" id="361575"/>
    <lineage>
        <taxon>Bacteria</taxon>
        <taxon>Bacillati</taxon>
        <taxon>Actinomycetota</taxon>
        <taxon>Actinomycetes</taxon>
        <taxon>Micrococcales</taxon>
        <taxon>Micrococcaceae</taxon>
        <taxon>Pseudarthrobacter</taxon>
    </lineage>
</organism>
<proteinExistence type="predicted"/>
<feature type="region of interest" description="Disordered" evidence="1">
    <location>
        <begin position="1"/>
        <end position="29"/>
    </location>
</feature>
<accession>A0A0B4D064</accession>
<feature type="region of interest" description="Disordered" evidence="1">
    <location>
        <begin position="43"/>
        <end position="101"/>
    </location>
</feature>
<dbReference type="OrthoDB" id="4964798at2"/>
<evidence type="ECO:0000313" key="3">
    <source>
        <dbReference type="Proteomes" id="UP000031196"/>
    </source>
</evidence>
<protein>
    <submittedName>
        <fullName evidence="2">Uncharacterized protein</fullName>
    </submittedName>
</protein>
<comment type="caution">
    <text evidence="2">The sequence shown here is derived from an EMBL/GenBank/DDBJ whole genome shotgun (WGS) entry which is preliminary data.</text>
</comment>
<dbReference type="Proteomes" id="UP000031196">
    <property type="component" value="Unassembled WGS sequence"/>
</dbReference>
<sequence>MSHPKEEPEAGFIIPDPSKIREDVPGDAGDEANVIRFSEEQALIEEQSHGVRPDTYSVPSGGPTMDEARGNMDLSDRSEDGRGTGREDDSSDDGLHGGAES</sequence>
<evidence type="ECO:0000313" key="2">
    <source>
        <dbReference type="EMBL" id="KIC66774.1"/>
    </source>
</evidence>
<dbReference type="RefSeq" id="WP_043452355.1">
    <property type="nucleotide sequence ID" value="NZ_JWTB01000019.1"/>
</dbReference>
<dbReference type="AlphaFoldDB" id="A0A0B4D064"/>
<dbReference type="EMBL" id="JWTB01000019">
    <property type="protein sequence ID" value="KIC66774.1"/>
    <property type="molecule type" value="Genomic_DNA"/>
</dbReference>
<evidence type="ECO:0000256" key="1">
    <source>
        <dbReference type="SAM" id="MobiDB-lite"/>
    </source>
</evidence>
<reference evidence="2 3" key="1">
    <citation type="submission" date="2014-12" db="EMBL/GenBank/DDBJ databases">
        <title>Genome sequencing of Arthrobacter phenanthrenivorans SWC37.</title>
        <authorList>
            <person name="Tan P.W."/>
            <person name="Chan K.-G."/>
        </authorList>
    </citation>
    <scope>NUCLEOTIDE SEQUENCE [LARGE SCALE GENOMIC DNA]</scope>
    <source>
        <strain evidence="2 3">SWC37</strain>
    </source>
</reference>